<protein>
    <submittedName>
        <fullName evidence="2">Uncharacterized protein</fullName>
    </submittedName>
</protein>
<evidence type="ECO:0000256" key="1">
    <source>
        <dbReference type="SAM" id="MobiDB-lite"/>
    </source>
</evidence>
<organism evidence="2 3">
    <name type="scientific">Penicillium canariense</name>
    <dbReference type="NCBI Taxonomy" id="189055"/>
    <lineage>
        <taxon>Eukaryota</taxon>
        <taxon>Fungi</taxon>
        <taxon>Dikarya</taxon>
        <taxon>Ascomycota</taxon>
        <taxon>Pezizomycotina</taxon>
        <taxon>Eurotiomycetes</taxon>
        <taxon>Eurotiomycetidae</taxon>
        <taxon>Eurotiales</taxon>
        <taxon>Aspergillaceae</taxon>
        <taxon>Penicillium</taxon>
    </lineage>
</organism>
<accession>A0A9W9HV70</accession>
<dbReference type="EMBL" id="JAPQKN010000006">
    <property type="protein sequence ID" value="KAJ5157044.1"/>
    <property type="molecule type" value="Genomic_DNA"/>
</dbReference>
<feature type="compositionally biased region" description="Polar residues" evidence="1">
    <location>
        <begin position="1"/>
        <end position="20"/>
    </location>
</feature>
<name>A0A9W9HV70_9EURO</name>
<reference evidence="2" key="2">
    <citation type="journal article" date="2023" name="IMA Fungus">
        <title>Comparative genomic study of the Penicillium genus elucidates a diverse pangenome and 15 lateral gene transfer events.</title>
        <authorList>
            <person name="Petersen C."/>
            <person name="Sorensen T."/>
            <person name="Nielsen M.R."/>
            <person name="Sondergaard T.E."/>
            <person name="Sorensen J.L."/>
            <person name="Fitzpatrick D.A."/>
            <person name="Frisvad J.C."/>
            <person name="Nielsen K.L."/>
        </authorList>
    </citation>
    <scope>NUCLEOTIDE SEQUENCE</scope>
    <source>
        <strain evidence="2">IBT 26290</strain>
    </source>
</reference>
<dbReference type="Proteomes" id="UP001149163">
    <property type="component" value="Unassembled WGS sequence"/>
</dbReference>
<proteinExistence type="predicted"/>
<evidence type="ECO:0000313" key="3">
    <source>
        <dbReference type="Proteomes" id="UP001149163"/>
    </source>
</evidence>
<comment type="caution">
    <text evidence="2">The sequence shown here is derived from an EMBL/GenBank/DDBJ whole genome shotgun (WGS) entry which is preliminary data.</text>
</comment>
<reference evidence="2" key="1">
    <citation type="submission" date="2022-11" db="EMBL/GenBank/DDBJ databases">
        <authorList>
            <person name="Petersen C."/>
        </authorList>
    </citation>
    <scope>NUCLEOTIDE SEQUENCE</scope>
    <source>
        <strain evidence="2">IBT 26290</strain>
    </source>
</reference>
<dbReference type="RefSeq" id="XP_056540033.1">
    <property type="nucleotide sequence ID" value="XM_056690268.1"/>
</dbReference>
<keyword evidence="3" id="KW-1185">Reference proteome</keyword>
<gene>
    <name evidence="2" type="ORF">N7482_008144</name>
</gene>
<feature type="region of interest" description="Disordered" evidence="1">
    <location>
        <begin position="1"/>
        <end position="42"/>
    </location>
</feature>
<dbReference type="AlphaFoldDB" id="A0A9W9HV70"/>
<evidence type="ECO:0000313" key="2">
    <source>
        <dbReference type="EMBL" id="KAJ5157044.1"/>
    </source>
</evidence>
<dbReference type="GeneID" id="81429444"/>
<sequence length="74" mass="7333">MISQSPASLTFISAHSTKQKPSVHAAGGDKASQPTAGLTDDGMAGVGAAGGININIDIKIKLNSPLSQSSNPSS</sequence>